<dbReference type="Gene3D" id="2.60.470.10">
    <property type="entry name" value="Acid-sensing ion channels like domains"/>
    <property type="match status" value="1"/>
</dbReference>
<keyword evidence="10 11" id="KW-0407">Ion channel</keyword>
<evidence type="ECO:0000313" key="13">
    <source>
        <dbReference type="Proteomes" id="UP000596742"/>
    </source>
</evidence>
<evidence type="ECO:0000256" key="10">
    <source>
        <dbReference type="ARBA" id="ARBA00023303"/>
    </source>
</evidence>
<evidence type="ECO:0000313" key="12">
    <source>
        <dbReference type="EMBL" id="VDI52579.1"/>
    </source>
</evidence>
<dbReference type="PANTHER" id="PTHR11690:SF248">
    <property type="entry name" value="PICKPOCKET 17, ISOFORM A"/>
    <property type="match status" value="1"/>
</dbReference>
<evidence type="ECO:0000256" key="6">
    <source>
        <dbReference type="ARBA" id="ARBA00023053"/>
    </source>
</evidence>
<evidence type="ECO:0000256" key="2">
    <source>
        <dbReference type="ARBA" id="ARBA00022448"/>
    </source>
</evidence>
<gene>
    <name evidence="12" type="ORF">MGAL_10B021664</name>
</gene>
<dbReference type="PRINTS" id="PR01078">
    <property type="entry name" value="AMINACHANNEL"/>
</dbReference>
<sequence>MYTETHSEMQFPAVTICNLNSLKRNSILNDTRIENHYLKLSLLEFYATPSNWSDPFFKEQNFFENRTLTTVLKDHKIRSQVWEFHGRALDAKEYVSYFILRSGPCLTFDPNGQITTDITGSKFNLNAWINIDAENDYFGESFGTGIKFKIHDPNEYPDFDGISEYYVEPGREISAAITKNKFEYLSKPYKAMANNYCREKRNSDGTDYYSTHCFKDCFARHMLTSCGCVDFTANNATARLLKSCDCPMSCKFTRYDARISSTLFPSEFYAEIFKRYFSPDLDINYYRKNYINLRIYFDQLKTVVSKQTPKYSAGEMFANLGGMMGLFLGASIITMTELGEFVFSNLWLFITRFKTGGKTVIPIKT</sequence>
<keyword evidence="13" id="KW-1185">Reference proteome</keyword>
<evidence type="ECO:0000256" key="3">
    <source>
        <dbReference type="ARBA" id="ARBA00022461"/>
    </source>
</evidence>
<dbReference type="GO" id="GO:0015280">
    <property type="term" value="F:ligand-gated sodium channel activity"/>
    <property type="evidence" value="ECO:0007669"/>
    <property type="project" value="TreeGrafter"/>
</dbReference>
<keyword evidence="5" id="KW-1133">Transmembrane helix</keyword>
<keyword evidence="9 11" id="KW-0739">Sodium transport</keyword>
<comment type="similarity">
    <text evidence="11">Belongs to the amiloride-sensitive sodium channel (TC 1.A.6) family.</text>
</comment>
<dbReference type="PANTHER" id="PTHR11690">
    <property type="entry name" value="AMILORIDE-SENSITIVE SODIUM CHANNEL-RELATED"/>
    <property type="match status" value="1"/>
</dbReference>
<dbReference type="OrthoDB" id="8065060at2759"/>
<keyword evidence="6" id="KW-0915">Sodium</keyword>
<accession>A0A8B6FPY8</accession>
<dbReference type="InterPro" id="IPR020903">
    <property type="entry name" value="ENaC_CS"/>
</dbReference>
<dbReference type="PROSITE" id="PS01206">
    <property type="entry name" value="ASC"/>
    <property type="match status" value="1"/>
</dbReference>
<keyword evidence="8" id="KW-0472">Membrane</keyword>
<evidence type="ECO:0000256" key="5">
    <source>
        <dbReference type="ARBA" id="ARBA00022989"/>
    </source>
</evidence>
<dbReference type="GO" id="GO:0005886">
    <property type="term" value="C:plasma membrane"/>
    <property type="evidence" value="ECO:0007669"/>
    <property type="project" value="TreeGrafter"/>
</dbReference>
<evidence type="ECO:0000256" key="7">
    <source>
        <dbReference type="ARBA" id="ARBA00023065"/>
    </source>
</evidence>
<reference evidence="12" key="1">
    <citation type="submission" date="2018-11" db="EMBL/GenBank/DDBJ databases">
        <authorList>
            <person name="Alioto T."/>
            <person name="Alioto T."/>
        </authorList>
    </citation>
    <scope>NUCLEOTIDE SEQUENCE</scope>
</reference>
<keyword evidence="7 11" id="KW-0406">Ion transport</keyword>
<keyword evidence="4 11" id="KW-0812">Transmembrane</keyword>
<dbReference type="Gene3D" id="1.10.287.770">
    <property type="entry name" value="YojJ-like"/>
    <property type="match status" value="1"/>
</dbReference>
<evidence type="ECO:0000256" key="11">
    <source>
        <dbReference type="RuleBase" id="RU000679"/>
    </source>
</evidence>
<comment type="caution">
    <text evidence="12">The sequence shown here is derived from an EMBL/GenBank/DDBJ whole genome shotgun (WGS) entry which is preliminary data.</text>
</comment>
<keyword evidence="3 11" id="KW-0894">Sodium channel</keyword>
<comment type="subcellular location">
    <subcellularLocation>
        <location evidence="1">Membrane</location>
        <topology evidence="1">Multi-pass membrane protein</topology>
    </subcellularLocation>
</comment>
<protein>
    <submittedName>
        <fullName evidence="12">Uncharacterized protein</fullName>
    </submittedName>
</protein>
<dbReference type="AlphaFoldDB" id="A0A8B6FPY8"/>
<evidence type="ECO:0000256" key="1">
    <source>
        <dbReference type="ARBA" id="ARBA00004141"/>
    </source>
</evidence>
<evidence type="ECO:0000256" key="4">
    <source>
        <dbReference type="ARBA" id="ARBA00022692"/>
    </source>
</evidence>
<organism evidence="12 13">
    <name type="scientific">Mytilus galloprovincialis</name>
    <name type="common">Mediterranean mussel</name>
    <dbReference type="NCBI Taxonomy" id="29158"/>
    <lineage>
        <taxon>Eukaryota</taxon>
        <taxon>Metazoa</taxon>
        <taxon>Spiralia</taxon>
        <taxon>Lophotrochozoa</taxon>
        <taxon>Mollusca</taxon>
        <taxon>Bivalvia</taxon>
        <taxon>Autobranchia</taxon>
        <taxon>Pteriomorphia</taxon>
        <taxon>Mytilida</taxon>
        <taxon>Mytiloidea</taxon>
        <taxon>Mytilidae</taxon>
        <taxon>Mytilinae</taxon>
        <taxon>Mytilus</taxon>
    </lineage>
</organism>
<dbReference type="EMBL" id="UYJE01007203">
    <property type="protein sequence ID" value="VDI52579.1"/>
    <property type="molecule type" value="Genomic_DNA"/>
</dbReference>
<name>A0A8B6FPY8_MYTGA</name>
<proteinExistence type="inferred from homology"/>
<dbReference type="InterPro" id="IPR001873">
    <property type="entry name" value="ENaC"/>
</dbReference>
<evidence type="ECO:0000256" key="8">
    <source>
        <dbReference type="ARBA" id="ARBA00023136"/>
    </source>
</evidence>
<keyword evidence="2 11" id="KW-0813">Transport</keyword>
<dbReference type="Proteomes" id="UP000596742">
    <property type="component" value="Unassembled WGS sequence"/>
</dbReference>
<evidence type="ECO:0000256" key="9">
    <source>
        <dbReference type="ARBA" id="ARBA00023201"/>
    </source>
</evidence>
<dbReference type="Pfam" id="PF00858">
    <property type="entry name" value="ASC"/>
    <property type="match status" value="1"/>
</dbReference>